<dbReference type="CDD" id="cd01672">
    <property type="entry name" value="TMPK"/>
    <property type="match status" value="1"/>
</dbReference>
<keyword evidence="7 11" id="KW-0418">Kinase</keyword>
<comment type="caution">
    <text evidence="11">Lacks conserved residue(s) required for the propagation of feature annotation.</text>
</comment>
<sequence>MFVTAFIIAIEGGDGVGKNTISNALAASLRSKSKSVAVIDFPRYGDTLAGGALKQFLNGETKRPVTAQVAAVLYALDRFEYRDDILKAINENDFVIFDRYVASNVAYQAAKVPKADRSTMMEWVADLELETFSLPRPNLNVLLRLDVAAARSLVSRKPKRDYTSLEHDVHEADDTLQTRLRENYEHIADQAMISRWTVIDVSRFGSLRNPSEICAEVERSVEELGAFAIS</sequence>
<keyword evidence="5 11" id="KW-0545">Nucleotide biosynthesis</keyword>
<evidence type="ECO:0000256" key="8">
    <source>
        <dbReference type="ARBA" id="ARBA00022840"/>
    </source>
</evidence>
<evidence type="ECO:0000256" key="7">
    <source>
        <dbReference type="ARBA" id="ARBA00022777"/>
    </source>
</evidence>
<dbReference type="PANTHER" id="PTHR10344:SF4">
    <property type="entry name" value="UMP-CMP KINASE 2, MITOCHONDRIAL"/>
    <property type="match status" value="1"/>
</dbReference>
<comment type="function">
    <text evidence="11">Phosphorylation of dTMP to form dTDP in both de novo and salvage pathways of dTTP synthesis.</text>
</comment>
<proteinExistence type="inferred from homology"/>
<dbReference type="HAMAP" id="MF_00165">
    <property type="entry name" value="Thymidylate_kinase"/>
    <property type="match status" value="1"/>
</dbReference>
<reference evidence="13 14" key="1">
    <citation type="submission" date="2017-11" db="EMBL/GenBank/DDBJ databases">
        <title>Revised Sequence and Annotation of the Rhodobaca barguzinensis strain alga05 Genome.</title>
        <authorList>
            <person name="Kopejtka K."/>
            <person name="Tomasch J.M."/>
            <person name="Bunk B."/>
            <person name="Koblizek M."/>
        </authorList>
    </citation>
    <scope>NUCLEOTIDE SEQUENCE [LARGE SCALE GENOMIC DNA]</scope>
    <source>
        <strain evidence="14">alga05</strain>
    </source>
</reference>
<accession>A0A2K8K526</accession>
<dbReference type="Pfam" id="PF02223">
    <property type="entry name" value="Thymidylate_kin"/>
    <property type="match status" value="1"/>
</dbReference>
<dbReference type="PANTHER" id="PTHR10344">
    <property type="entry name" value="THYMIDYLATE KINASE"/>
    <property type="match status" value="1"/>
</dbReference>
<comment type="similarity">
    <text evidence="1 11">Belongs to the thymidylate kinase family.</text>
</comment>
<dbReference type="AlphaFoldDB" id="A0A2K8K526"/>
<dbReference type="EMBL" id="CP024899">
    <property type="protein sequence ID" value="ATX64561.1"/>
    <property type="molecule type" value="Genomic_DNA"/>
</dbReference>
<evidence type="ECO:0000256" key="1">
    <source>
        <dbReference type="ARBA" id="ARBA00009776"/>
    </source>
</evidence>
<dbReference type="InterPro" id="IPR018094">
    <property type="entry name" value="Thymidylate_kinase"/>
</dbReference>
<dbReference type="GO" id="GO:0004798">
    <property type="term" value="F:dTMP kinase activity"/>
    <property type="evidence" value="ECO:0007669"/>
    <property type="project" value="UniProtKB-UniRule"/>
</dbReference>
<evidence type="ECO:0000313" key="13">
    <source>
        <dbReference type="EMBL" id="ATX64561.1"/>
    </source>
</evidence>
<keyword evidence="8 11" id="KW-0067">ATP-binding</keyword>
<organism evidence="13 14">
    <name type="scientific">Roseinatronobacter bogoriensis subsp. barguzinensis</name>
    <dbReference type="NCBI Taxonomy" id="441209"/>
    <lineage>
        <taxon>Bacteria</taxon>
        <taxon>Pseudomonadati</taxon>
        <taxon>Pseudomonadota</taxon>
        <taxon>Alphaproteobacteria</taxon>
        <taxon>Rhodobacterales</taxon>
        <taxon>Paracoccaceae</taxon>
        <taxon>Roseinatronobacter</taxon>
    </lineage>
</organism>
<evidence type="ECO:0000259" key="12">
    <source>
        <dbReference type="Pfam" id="PF02223"/>
    </source>
</evidence>
<evidence type="ECO:0000256" key="2">
    <source>
        <dbReference type="ARBA" id="ARBA00012980"/>
    </source>
</evidence>
<evidence type="ECO:0000256" key="10">
    <source>
        <dbReference type="ARBA" id="ARBA00048743"/>
    </source>
</evidence>
<dbReference type="EC" id="2.7.4.9" evidence="2 11"/>
<evidence type="ECO:0000256" key="3">
    <source>
        <dbReference type="ARBA" id="ARBA00017144"/>
    </source>
</evidence>
<dbReference type="SUPFAM" id="SSF52540">
    <property type="entry name" value="P-loop containing nucleoside triphosphate hydrolases"/>
    <property type="match status" value="1"/>
</dbReference>
<evidence type="ECO:0000256" key="4">
    <source>
        <dbReference type="ARBA" id="ARBA00022679"/>
    </source>
</evidence>
<keyword evidence="4 11" id="KW-0808">Transferase</keyword>
<evidence type="ECO:0000313" key="14">
    <source>
        <dbReference type="Proteomes" id="UP000228948"/>
    </source>
</evidence>
<dbReference type="NCBIfam" id="NF005923">
    <property type="entry name" value="PRK07933.1"/>
    <property type="match status" value="1"/>
</dbReference>
<dbReference type="GO" id="GO:0006227">
    <property type="term" value="P:dUDP biosynthetic process"/>
    <property type="evidence" value="ECO:0007669"/>
    <property type="project" value="TreeGrafter"/>
</dbReference>
<dbReference type="GO" id="GO:0005829">
    <property type="term" value="C:cytosol"/>
    <property type="evidence" value="ECO:0007669"/>
    <property type="project" value="TreeGrafter"/>
</dbReference>
<keyword evidence="6 11" id="KW-0547">Nucleotide-binding</keyword>
<evidence type="ECO:0000256" key="9">
    <source>
        <dbReference type="ARBA" id="ARBA00029962"/>
    </source>
</evidence>
<dbReference type="NCBIfam" id="TIGR00041">
    <property type="entry name" value="DTMP_kinase"/>
    <property type="match status" value="1"/>
</dbReference>
<dbReference type="Proteomes" id="UP000228948">
    <property type="component" value="Chromosome"/>
</dbReference>
<dbReference type="GO" id="GO:0005524">
    <property type="term" value="F:ATP binding"/>
    <property type="evidence" value="ECO:0007669"/>
    <property type="project" value="UniProtKB-UniRule"/>
</dbReference>
<dbReference type="GO" id="GO:0006235">
    <property type="term" value="P:dTTP biosynthetic process"/>
    <property type="evidence" value="ECO:0007669"/>
    <property type="project" value="UniProtKB-UniRule"/>
</dbReference>
<dbReference type="KEGG" id="rbg:BG454_00870"/>
<dbReference type="InterPro" id="IPR027417">
    <property type="entry name" value="P-loop_NTPase"/>
</dbReference>
<feature type="domain" description="Thymidylate kinase-like" evidence="12">
    <location>
        <begin position="10"/>
        <end position="201"/>
    </location>
</feature>
<comment type="catalytic activity">
    <reaction evidence="10 11">
        <text>dTMP + ATP = dTDP + ADP</text>
        <dbReference type="Rhea" id="RHEA:13517"/>
        <dbReference type="ChEBI" id="CHEBI:30616"/>
        <dbReference type="ChEBI" id="CHEBI:58369"/>
        <dbReference type="ChEBI" id="CHEBI:63528"/>
        <dbReference type="ChEBI" id="CHEBI:456216"/>
        <dbReference type="EC" id="2.7.4.9"/>
    </reaction>
</comment>
<name>A0A2K8K526_9RHOB</name>
<dbReference type="STRING" id="441209.GCA_001870665_01063"/>
<dbReference type="GO" id="GO:0006233">
    <property type="term" value="P:dTDP biosynthetic process"/>
    <property type="evidence" value="ECO:0007669"/>
    <property type="project" value="InterPro"/>
</dbReference>
<evidence type="ECO:0000256" key="6">
    <source>
        <dbReference type="ARBA" id="ARBA00022741"/>
    </source>
</evidence>
<evidence type="ECO:0000256" key="5">
    <source>
        <dbReference type="ARBA" id="ARBA00022727"/>
    </source>
</evidence>
<keyword evidence="14" id="KW-1185">Reference proteome</keyword>
<evidence type="ECO:0000256" key="11">
    <source>
        <dbReference type="HAMAP-Rule" id="MF_00165"/>
    </source>
</evidence>
<dbReference type="InterPro" id="IPR039430">
    <property type="entry name" value="Thymidylate_kin-like_dom"/>
</dbReference>
<protein>
    <recommendedName>
        <fullName evidence="3 11">Thymidylate kinase</fullName>
        <ecNumber evidence="2 11">2.7.4.9</ecNumber>
    </recommendedName>
    <alternativeName>
        <fullName evidence="9 11">dTMP kinase</fullName>
    </alternativeName>
</protein>
<dbReference type="Gene3D" id="3.40.50.300">
    <property type="entry name" value="P-loop containing nucleotide triphosphate hydrolases"/>
    <property type="match status" value="1"/>
</dbReference>
<gene>
    <name evidence="11 13" type="primary">tmk</name>
    <name evidence="13" type="ORF">BG454_00870</name>
</gene>